<keyword evidence="7" id="KW-0449">Lipoprotein</keyword>
<sequence>MCPTQPIISESTKIDINMLNEFSKEQRLEDKKERFLLTNDGNFPKTVPLCCKGHVVGGGQPFQFFIIIGVFLLLTSLHSAFTLRWLYTAAHPIFIVLSIILFVPTIVSFMDPGIVPRRVFGLGRNSMMLTTDSKMVQFKSADVVLYYCKSCYFDKPPKTIHCRQCNNCVDQFDHHCPFLKNCVGRRNYRVFYTMLIFSLTSLLYVAVTSFLACFLMIERPWSTENAKSAFKQHFYFEPIICALTLPFIVFSGNLLVMHTYQISRRITTNERIKKMPNVYSLGFWGNWKHFLFSPLPPPCVNQKVIRRGIHFYSLQIDLPNFV</sequence>
<comment type="similarity">
    <text evidence="10">Belongs to the DHHC palmitoyltransferase family.</text>
</comment>
<evidence type="ECO:0000256" key="1">
    <source>
        <dbReference type="ARBA" id="ARBA00004127"/>
    </source>
</evidence>
<keyword evidence="4 10" id="KW-1133">Transmembrane helix</keyword>
<evidence type="ECO:0000259" key="11">
    <source>
        <dbReference type="Pfam" id="PF01529"/>
    </source>
</evidence>
<evidence type="ECO:0000256" key="2">
    <source>
        <dbReference type="ARBA" id="ARBA00022679"/>
    </source>
</evidence>
<evidence type="ECO:0000256" key="10">
    <source>
        <dbReference type="RuleBase" id="RU079119"/>
    </source>
</evidence>
<dbReference type="PANTHER" id="PTHR22883">
    <property type="entry name" value="ZINC FINGER DHHC DOMAIN CONTAINING PROTEIN"/>
    <property type="match status" value="1"/>
</dbReference>
<dbReference type="RefSeq" id="XP_004253715.1">
    <property type="nucleotide sequence ID" value="XM_004253667.1"/>
</dbReference>
<feature type="domain" description="Palmitoyltransferase DHHC" evidence="11">
    <location>
        <begin position="146"/>
        <end position="274"/>
    </location>
</feature>
<evidence type="ECO:0000313" key="12">
    <source>
        <dbReference type="EMBL" id="ELP86944.1"/>
    </source>
</evidence>
<dbReference type="EMBL" id="KB206890">
    <property type="protein sequence ID" value="ELP86944.1"/>
    <property type="molecule type" value="Genomic_DNA"/>
</dbReference>
<evidence type="ECO:0000256" key="5">
    <source>
        <dbReference type="ARBA" id="ARBA00023136"/>
    </source>
</evidence>
<evidence type="ECO:0000256" key="7">
    <source>
        <dbReference type="ARBA" id="ARBA00023288"/>
    </source>
</evidence>
<evidence type="ECO:0000256" key="9">
    <source>
        <dbReference type="ARBA" id="ARBA00048048"/>
    </source>
</evidence>
<keyword evidence="3 10" id="KW-0812">Transmembrane</keyword>
<dbReference type="KEGG" id="eiv:EIN_316030"/>
<organism evidence="12 13">
    <name type="scientific">Entamoeba invadens IP1</name>
    <dbReference type="NCBI Taxonomy" id="370355"/>
    <lineage>
        <taxon>Eukaryota</taxon>
        <taxon>Amoebozoa</taxon>
        <taxon>Evosea</taxon>
        <taxon>Archamoebae</taxon>
        <taxon>Mastigamoebida</taxon>
        <taxon>Entamoebidae</taxon>
        <taxon>Entamoeba</taxon>
    </lineage>
</organism>
<dbReference type="GO" id="GO:0019706">
    <property type="term" value="F:protein-cysteine S-palmitoyltransferase activity"/>
    <property type="evidence" value="ECO:0007669"/>
    <property type="project" value="UniProtKB-EC"/>
</dbReference>
<dbReference type="OrthoDB" id="4096362at2759"/>
<reference evidence="12 13" key="1">
    <citation type="submission" date="2012-10" db="EMBL/GenBank/DDBJ databases">
        <authorList>
            <person name="Zafar N."/>
            <person name="Inman J."/>
            <person name="Hall N."/>
            <person name="Lorenzi H."/>
            <person name="Caler E."/>
        </authorList>
    </citation>
    <scope>NUCLEOTIDE SEQUENCE [LARGE SCALE GENOMIC DNA]</scope>
    <source>
        <strain evidence="12 13">IP1</strain>
    </source>
</reference>
<keyword evidence="2 10" id="KW-0808">Transferase</keyword>
<name>A0A0A1TZF0_ENTIV</name>
<feature type="transmembrane region" description="Helical" evidence="10">
    <location>
        <begin position="89"/>
        <end position="110"/>
    </location>
</feature>
<keyword evidence="13" id="KW-1185">Reference proteome</keyword>
<evidence type="ECO:0000256" key="6">
    <source>
        <dbReference type="ARBA" id="ARBA00023139"/>
    </source>
</evidence>
<dbReference type="Proteomes" id="UP000014680">
    <property type="component" value="Unassembled WGS sequence"/>
</dbReference>
<comment type="catalytic activity">
    <reaction evidence="9 10">
        <text>L-cysteinyl-[protein] + hexadecanoyl-CoA = S-hexadecanoyl-L-cysteinyl-[protein] + CoA</text>
        <dbReference type="Rhea" id="RHEA:36683"/>
        <dbReference type="Rhea" id="RHEA-COMP:10131"/>
        <dbReference type="Rhea" id="RHEA-COMP:11032"/>
        <dbReference type="ChEBI" id="CHEBI:29950"/>
        <dbReference type="ChEBI" id="CHEBI:57287"/>
        <dbReference type="ChEBI" id="CHEBI:57379"/>
        <dbReference type="ChEBI" id="CHEBI:74151"/>
        <dbReference type="EC" id="2.3.1.225"/>
    </reaction>
</comment>
<feature type="transmembrane region" description="Helical" evidence="10">
    <location>
        <begin position="62"/>
        <end position="83"/>
    </location>
</feature>
<feature type="transmembrane region" description="Helical" evidence="10">
    <location>
        <begin position="190"/>
        <end position="217"/>
    </location>
</feature>
<keyword evidence="8 10" id="KW-0012">Acyltransferase</keyword>
<dbReference type="GeneID" id="14885902"/>
<dbReference type="EC" id="2.3.1.225" evidence="10"/>
<dbReference type="Pfam" id="PF01529">
    <property type="entry name" value="DHHC"/>
    <property type="match status" value="1"/>
</dbReference>
<dbReference type="AlphaFoldDB" id="A0A0A1TZF0"/>
<dbReference type="GO" id="GO:0005783">
    <property type="term" value="C:endoplasmic reticulum"/>
    <property type="evidence" value="ECO:0007669"/>
    <property type="project" value="TreeGrafter"/>
</dbReference>
<dbReference type="PROSITE" id="PS50216">
    <property type="entry name" value="DHHC"/>
    <property type="match status" value="1"/>
</dbReference>
<evidence type="ECO:0000256" key="8">
    <source>
        <dbReference type="ARBA" id="ARBA00023315"/>
    </source>
</evidence>
<comment type="domain">
    <text evidence="10">The DHHC domain is required for palmitoyltransferase activity.</text>
</comment>
<feature type="transmembrane region" description="Helical" evidence="10">
    <location>
        <begin position="237"/>
        <end position="256"/>
    </location>
</feature>
<keyword evidence="5 10" id="KW-0472">Membrane</keyword>
<gene>
    <name evidence="12" type="ORF">EIN_316030</name>
</gene>
<dbReference type="GO" id="GO:0005794">
    <property type="term" value="C:Golgi apparatus"/>
    <property type="evidence" value="ECO:0007669"/>
    <property type="project" value="TreeGrafter"/>
</dbReference>
<dbReference type="VEuPathDB" id="AmoebaDB:EIN_316030"/>
<evidence type="ECO:0000256" key="4">
    <source>
        <dbReference type="ARBA" id="ARBA00022989"/>
    </source>
</evidence>
<evidence type="ECO:0000313" key="13">
    <source>
        <dbReference type="Proteomes" id="UP000014680"/>
    </source>
</evidence>
<dbReference type="InterPro" id="IPR001594">
    <property type="entry name" value="Palmitoyltrfase_DHHC"/>
</dbReference>
<dbReference type="GO" id="GO:0006612">
    <property type="term" value="P:protein targeting to membrane"/>
    <property type="evidence" value="ECO:0007669"/>
    <property type="project" value="TreeGrafter"/>
</dbReference>
<keyword evidence="6" id="KW-0564">Palmitate</keyword>
<evidence type="ECO:0000256" key="3">
    <source>
        <dbReference type="ARBA" id="ARBA00022692"/>
    </source>
</evidence>
<dbReference type="PANTHER" id="PTHR22883:SF43">
    <property type="entry name" value="PALMITOYLTRANSFERASE APP"/>
    <property type="match status" value="1"/>
</dbReference>
<dbReference type="OMA" id="WINIVQE"/>
<comment type="subcellular location">
    <subcellularLocation>
        <location evidence="1">Endomembrane system</location>
        <topology evidence="1">Multi-pass membrane protein</topology>
    </subcellularLocation>
</comment>
<protein>
    <recommendedName>
        <fullName evidence="10">Palmitoyltransferase</fullName>
        <ecNumber evidence="10">2.3.1.225</ecNumber>
    </recommendedName>
</protein>
<dbReference type="InterPro" id="IPR039859">
    <property type="entry name" value="PFA4/ZDH16/20/ERF2-like"/>
</dbReference>
<accession>A0A0A1TZF0</accession>
<proteinExistence type="inferred from homology"/>